<comment type="function">
    <text evidence="2">Catalyzes the reduction of dTDP-6-deoxy-L-lyxo-4-hexulose to yield dTDP-L-rhamnose.</text>
</comment>
<evidence type="ECO:0000259" key="3">
    <source>
        <dbReference type="Pfam" id="PF04321"/>
    </source>
</evidence>
<dbReference type="GO" id="GO:0005829">
    <property type="term" value="C:cytosol"/>
    <property type="evidence" value="ECO:0007669"/>
    <property type="project" value="TreeGrafter"/>
</dbReference>
<feature type="domain" description="RmlD-like substrate binding" evidence="3">
    <location>
        <begin position="4"/>
        <end position="244"/>
    </location>
</feature>
<evidence type="ECO:0000313" key="5">
    <source>
        <dbReference type="Proteomes" id="UP000034508"/>
    </source>
</evidence>
<dbReference type="Proteomes" id="UP000034508">
    <property type="component" value="Unassembled WGS sequence"/>
</dbReference>
<dbReference type="InterPro" id="IPR029903">
    <property type="entry name" value="RmlD-like-bd"/>
</dbReference>
<proteinExistence type="inferred from homology"/>
<protein>
    <recommendedName>
        <fullName evidence="2">dTDP-4-dehydrorhamnose reductase</fullName>
        <ecNumber evidence="2">1.1.1.133</ecNumber>
    </recommendedName>
</protein>
<comment type="pathway">
    <text evidence="2">Carbohydrate biosynthesis; dTDP-L-rhamnose biosynthesis.</text>
</comment>
<dbReference type="EC" id="1.1.1.133" evidence="2"/>
<keyword evidence="2" id="KW-0521">NADP</keyword>
<dbReference type="UniPathway" id="UPA00124"/>
<dbReference type="AlphaFoldDB" id="A0A0G0FLT5"/>
<comment type="caution">
    <text evidence="4">The sequence shown here is derived from an EMBL/GenBank/DDBJ whole genome shotgun (WGS) entry which is preliminary data.</text>
</comment>
<gene>
    <name evidence="4" type="ORF">US31_C0002G0107</name>
</gene>
<dbReference type="PANTHER" id="PTHR10491:SF4">
    <property type="entry name" value="METHIONINE ADENOSYLTRANSFERASE 2 SUBUNIT BETA"/>
    <property type="match status" value="1"/>
</dbReference>
<dbReference type="PANTHER" id="PTHR10491">
    <property type="entry name" value="DTDP-4-DEHYDRORHAMNOSE REDUCTASE"/>
    <property type="match status" value="1"/>
</dbReference>
<dbReference type="PATRIC" id="fig|1618331.3.peg.187"/>
<dbReference type="GO" id="GO:0008831">
    <property type="term" value="F:dTDP-4-dehydrorhamnose reductase activity"/>
    <property type="evidence" value="ECO:0007669"/>
    <property type="project" value="UniProtKB-EC"/>
</dbReference>
<keyword evidence="2" id="KW-0560">Oxidoreductase</keyword>
<reference evidence="4 5" key="1">
    <citation type="journal article" date="2015" name="Nature">
        <title>rRNA introns, odd ribosomes, and small enigmatic genomes across a large radiation of phyla.</title>
        <authorList>
            <person name="Brown C.T."/>
            <person name="Hug L.A."/>
            <person name="Thomas B.C."/>
            <person name="Sharon I."/>
            <person name="Castelle C.J."/>
            <person name="Singh A."/>
            <person name="Wilkins M.J."/>
            <person name="Williams K.H."/>
            <person name="Banfield J.F."/>
        </authorList>
    </citation>
    <scope>NUCLEOTIDE SEQUENCE [LARGE SCALE GENOMIC DNA]</scope>
</reference>
<accession>A0A0G0FLT5</accession>
<dbReference type="InterPro" id="IPR005913">
    <property type="entry name" value="dTDP_dehydrorham_reduct"/>
</dbReference>
<name>A0A0G0FLT5_9BACT</name>
<dbReference type="EMBL" id="LBSM01000002">
    <property type="protein sequence ID" value="KKQ18762.1"/>
    <property type="molecule type" value="Genomic_DNA"/>
</dbReference>
<dbReference type="GO" id="GO:0019305">
    <property type="term" value="P:dTDP-rhamnose biosynthetic process"/>
    <property type="evidence" value="ECO:0007669"/>
    <property type="project" value="UniProtKB-UniPathway"/>
</dbReference>
<evidence type="ECO:0000256" key="1">
    <source>
        <dbReference type="ARBA" id="ARBA00010944"/>
    </source>
</evidence>
<dbReference type="CDD" id="cd05254">
    <property type="entry name" value="dTDP_HR_like_SDR_e"/>
    <property type="match status" value="1"/>
</dbReference>
<dbReference type="SUPFAM" id="SSF51735">
    <property type="entry name" value="NAD(P)-binding Rossmann-fold domains"/>
    <property type="match status" value="1"/>
</dbReference>
<comment type="similarity">
    <text evidence="1 2">Belongs to the dTDP-4-dehydrorhamnose reductase family.</text>
</comment>
<sequence length="295" mass="33685">MKKKVLIVGATGMLGNGILYELLKYKDLEVFGTTRFDEAKKYFNFKTVQKIISFVDIENTECLIKVFKEVKPDVVLNCVGLIKQVMSDNDKALAISMNALFPHRLAALCGLSGARLIHFSTDCVFSGKKGFYQESDVSDAEDIYGRTKYLGEVIYDHCVTVRTSIIGHGLESHVSLIDWFLTQKGKIRGYNQVIYSGLPTIEHARIIAKYILPNEKLKGLYHISGRPIAKYDLLKIIAEVYGKKITIDPYDGVKHDLSLDSTRFMRATQYNQPSWLNLIKKMYRYYQSNSNFIKY</sequence>
<dbReference type="Pfam" id="PF04321">
    <property type="entry name" value="RmlD_sub_bind"/>
    <property type="match status" value="1"/>
</dbReference>
<organism evidence="4 5">
    <name type="scientific">Berkelbacteria bacterium GW2011_GWA1_36_9</name>
    <dbReference type="NCBI Taxonomy" id="1618331"/>
    <lineage>
        <taxon>Bacteria</taxon>
        <taxon>Candidatus Berkelbacteria</taxon>
    </lineage>
</organism>
<evidence type="ECO:0000256" key="2">
    <source>
        <dbReference type="RuleBase" id="RU364082"/>
    </source>
</evidence>
<evidence type="ECO:0000313" key="4">
    <source>
        <dbReference type="EMBL" id="KKQ18762.1"/>
    </source>
</evidence>
<dbReference type="InterPro" id="IPR036291">
    <property type="entry name" value="NAD(P)-bd_dom_sf"/>
</dbReference>
<dbReference type="Gene3D" id="3.40.50.720">
    <property type="entry name" value="NAD(P)-binding Rossmann-like Domain"/>
    <property type="match status" value="1"/>
</dbReference>